<name>A0AA86S8R2_9FABA</name>
<dbReference type="AlphaFoldDB" id="A0AA86S8R2"/>
<organism evidence="1 2">
    <name type="scientific">Sphenostylis stenocarpa</name>
    <dbReference type="NCBI Taxonomy" id="92480"/>
    <lineage>
        <taxon>Eukaryota</taxon>
        <taxon>Viridiplantae</taxon>
        <taxon>Streptophyta</taxon>
        <taxon>Embryophyta</taxon>
        <taxon>Tracheophyta</taxon>
        <taxon>Spermatophyta</taxon>
        <taxon>Magnoliopsida</taxon>
        <taxon>eudicotyledons</taxon>
        <taxon>Gunneridae</taxon>
        <taxon>Pentapetalae</taxon>
        <taxon>rosids</taxon>
        <taxon>fabids</taxon>
        <taxon>Fabales</taxon>
        <taxon>Fabaceae</taxon>
        <taxon>Papilionoideae</taxon>
        <taxon>50 kb inversion clade</taxon>
        <taxon>NPAAA clade</taxon>
        <taxon>indigoferoid/millettioid clade</taxon>
        <taxon>Phaseoleae</taxon>
        <taxon>Sphenostylis</taxon>
    </lineage>
</organism>
<evidence type="ECO:0000313" key="1">
    <source>
        <dbReference type="EMBL" id="CAJ1931844.1"/>
    </source>
</evidence>
<evidence type="ECO:0000313" key="2">
    <source>
        <dbReference type="Proteomes" id="UP001189624"/>
    </source>
</evidence>
<protein>
    <submittedName>
        <fullName evidence="1">Uncharacterized protein</fullName>
    </submittedName>
</protein>
<dbReference type="Proteomes" id="UP001189624">
    <property type="component" value="Chromosome 2"/>
</dbReference>
<proteinExistence type="predicted"/>
<keyword evidence="2" id="KW-1185">Reference proteome</keyword>
<dbReference type="EMBL" id="OY731399">
    <property type="protein sequence ID" value="CAJ1931844.1"/>
    <property type="molecule type" value="Genomic_DNA"/>
</dbReference>
<gene>
    <name evidence="1" type="ORF">AYBTSS11_LOCUS5483</name>
</gene>
<accession>A0AA86S8R2</accession>
<reference evidence="1" key="1">
    <citation type="submission" date="2023-10" db="EMBL/GenBank/DDBJ databases">
        <authorList>
            <person name="Domelevo Entfellner J.-B."/>
        </authorList>
    </citation>
    <scope>NUCLEOTIDE SEQUENCE</scope>
</reference>
<sequence length="103" mass="11748">MNVALSACDWLGSVLRPSVSYSSLWPHSDDDITFILMMEDPHVHPCQEDESSWRNRNTIRTSQTNNDIRLVGSMSSKSWSFTKGLVLFNYIVIQSLRLISKVS</sequence>
<dbReference type="Gramene" id="rna-AYBTSS11_LOCUS5483">
    <property type="protein sequence ID" value="CAJ1931844.1"/>
    <property type="gene ID" value="gene-AYBTSS11_LOCUS5483"/>
</dbReference>